<comment type="caution">
    <text evidence="2">The sequence shown here is derived from an EMBL/GenBank/DDBJ whole genome shotgun (WGS) entry which is preliminary data.</text>
</comment>
<dbReference type="Proteomes" id="UP000324800">
    <property type="component" value="Unassembled WGS sequence"/>
</dbReference>
<sequence>MEEQREIQIQKIADILQRQSSPTTNSSRVLNRIKQSEYGEPRQLSFRSTKKKAHQPKNVPIKLHNFKVIGQNLNVDEIVVGNKPQESVSWDPKDAIEQKKLPHTPVETPSININKSSRRNLQKNKNSQEGEIQVVTVDTEYYKPLGAISQQLDLNKQPELSVQSYPINSDLLFPLIIVASKQHAILKHT</sequence>
<organism evidence="2 3">
    <name type="scientific">Streblomastix strix</name>
    <dbReference type="NCBI Taxonomy" id="222440"/>
    <lineage>
        <taxon>Eukaryota</taxon>
        <taxon>Metamonada</taxon>
        <taxon>Preaxostyla</taxon>
        <taxon>Oxymonadida</taxon>
        <taxon>Streblomastigidae</taxon>
        <taxon>Streblomastix</taxon>
    </lineage>
</organism>
<name>A0A5J4X5C9_9EUKA</name>
<dbReference type="AlphaFoldDB" id="A0A5J4X5C9"/>
<gene>
    <name evidence="2" type="ORF">EZS28_002053</name>
</gene>
<reference evidence="2 3" key="1">
    <citation type="submission" date="2019-03" db="EMBL/GenBank/DDBJ databases">
        <title>Single cell metagenomics reveals metabolic interactions within the superorganism composed of flagellate Streblomastix strix and complex community of Bacteroidetes bacteria on its surface.</title>
        <authorList>
            <person name="Treitli S.C."/>
            <person name="Kolisko M."/>
            <person name="Husnik F."/>
            <person name="Keeling P."/>
            <person name="Hampl V."/>
        </authorList>
    </citation>
    <scope>NUCLEOTIDE SEQUENCE [LARGE SCALE GENOMIC DNA]</scope>
    <source>
        <strain evidence="2">ST1C</strain>
    </source>
</reference>
<feature type="region of interest" description="Disordered" evidence="1">
    <location>
        <begin position="18"/>
        <end position="56"/>
    </location>
</feature>
<accession>A0A5J4X5C9</accession>
<protein>
    <submittedName>
        <fullName evidence="2">Uncharacterized protein</fullName>
    </submittedName>
</protein>
<dbReference type="EMBL" id="SNRW01000238">
    <property type="protein sequence ID" value="KAA6402420.1"/>
    <property type="molecule type" value="Genomic_DNA"/>
</dbReference>
<feature type="compositionally biased region" description="Polar residues" evidence="1">
    <location>
        <begin position="18"/>
        <end position="29"/>
    </location>
</feature>
<evidence type="ECO:0000256" key="1">
    <source>
        <dbReference type="SAM" id="MobiDB-lite"/>
    </source>
</evidence>
<proteinExistence type="predicted"/>
<evidence type="ECO:0000313" key="2">
    <source>
        <dbReference type="EMBL" id="KAA6402420.1"/>
    </source>
</evidence>
<evidence type="ECO:0000313" key="3">
    <source>
        <dbReference type="Proteomes" id="UP000324800"/>
    </source>
</evidence>